<evidence type="ECO:0000256" key="1">
    <source>
        <dbReference type="SAM" id="MobiDB-lite"/>
    </source>
</evidence>
<accession>A0A511FHF1</accession>
<dbReference type="EMBL" id="JACHDN010000001">
    <property type="protein sequence ID" value="MBB5473896.1"/>
    <property type="molecule type" value="Genomic_DNA"/>
</dbReference>
<dbReference type="EMBL" id="BJVQ01000047">
    <property type="protein sequence ID" value="GEL47757.1"/>
    <property type="molecule type" value="Genomic_DNA"/>
</dbReference>
<dbReference type="Proteomes" id="UP000564629">
    <property type="component" value="Unassembled WGS sequence"/>
</dbReference>
<reference evidence="3 5" key="2">
    <citation type="submission" date="2020-08" db="EMBL/GenBank/DDBJ databases">
        <title>Sequencing the genomes of 1000 actinobacteria strains.</title>
        <authorList>
            <person name="Klenk H.-P."/>
        </authorList>
    </citation>
    <scope>NUCLEOTIDE SEQUENCE [LARGE SCALE GENOMIC DNA]</scope>
    <source>
        <strain evidence="3 5">DSM 9581</strain>
    </source>
</reference>
<evidence type="ECO:0000313" key="5">
    <source>
        <dbReference type="Proteomes" id="UP000564629"/>
    </source>
</evidence>
<keyword evidence="3" id="KW-0808">Transferase</keyword>
<protein>
    <submittedName>
        <fullName evidence="3">Putative nucleotidyltransferase component of viral defense system</fullName>
    </submittedName>
</protein>
<organism evidence="2 4">
    <name type="scientific">Cellulomonas hominis</name>
    <dbReference type="NCBI Taxonomy" id="156981"/>
    <lineage>
        <taxon>Bacteria</taxon>
        <taxon>Bacillati</taxon>
        <taxon>Actinomycetota</taxon>
        <taxon>Actinomycetes</taxon>
        <taxon>Micrococcales</taxon>
        <taxon>Cellulomonadaceae</taxon>
        <taxon>Cellulomonas</taxon>
    </lineage>
</organism>
<dbReference type="Gene3D" id="3.10.450.620">
    <property type="entry name" value="JHP933, nucleotidyltransferase-like core domain"/>
    <property type="match status" value="1"/>
</dbReference>
<evidence type="ECO:0000313" key="3">
    <source>
        <dbReference type="EMBL" id="MBB5473896.1"/>
    </source>
</evidence>
<keyword evidence="4" id="KW-1185">Reference proteome</keyword>
<name>A0A511FHF1_9CELL</name>
<dbReference type="Pfam" id="PF08843">
    <property type="entry name" value="AbiEii"/>
    <property type="match status" value="1"/>
</dbReference>
<sequence length="260" mass="28328">MTLSGPDLARVADQFGAADAQVRRDHLISHVLGALAAHVPAGRLTFFGGTALSRTHIPDGRLSEDIDLLATGPRAEVLREIESAVRRGVQRSHGRPTWDPPLRDTSGSQASILSAGEASIRVQVLDGAGYPWPTEVRDIEQRYGDAPPARLRTFTAPAFAAAKLSAWVDRALSRDLWDQAHLADRGLVDPEAARLFLRHGQFAHRPDAWVFTTPPSEEQWHDSLAHQTRLGESAAESLVRVRDAWMRAFDSAADTAEGGV</sequence>
<feature type="region of interest" description="Disordered" evidence="1">
    <location>
        <begin position="88"/>
        <end position="107"/>
    </location>
</feature>
<reference evidence="2 4" key="1">
    <citation type="submission" date="2019-07" db="EMBL/GenBank/DDBJ databases">
        <title>Whole genome shotgun sequence of Cellulomonas hominis NBRC 16055.</title>
        <authorList>
            <person name="Hosoyama A."/>
            <person name="Uohara A."/>
            <person name="Ohji S."/>
            <person name="Ichikawa N."/>
        </authorList>
    </citation>
    <scope>NUCLEOTIDE SEQUENCE [LARGE SCALE GENOMIC DNA]</scope>
    <source>
        <strain evidence="2 4">NBRC 16055</strain>
    </source>
</reference>
<evidence type="ECO:0000313" key="2">
    <source>
        <dbReference type="EMBL" id="GEL47757.1"/>
    </source>
</evidence>
<dbReference type="AlphaFoldDB" id="A0A511FHF1"/>
<dbReference type="OrthoDB" id="4533139at2"/>
<gene>
    <name evidence="2" type="ORF">CHO01_28730</name>
    <name evidence="3" type="ORF">HNR08_002632</name>
</gene>
<dbReference type="Proteomes" id="UP000321723">
    <property type="component" value="Unassembled WGS sequence"/>
</dbReference>
<evidence type="ECO:0000313" key="4">
    <source>
        <dbReference type="Proteomes" id="UP000321723"/>
    </source>
</evidence>
<dbReference type="RefSeq" id="WP_146839142.1">
    <property type="nucleotide sequence ID" value="NZ_BJVQ01000047.1"/>
</dbReference>
<proteinExistence type="predicted"/>
<dbReference type="GO" id="GO:0016740">
    <property type="term" value="F:transferase activity"/>
    <property type="evidence" value="ECO:0007669"/>
    <property type="project" value="UniProtKB-KW"/>
</dbReference>
<dbReference type="InterPro" id="IPR014942">
    <property type="entry name" value="AbiEii"/>
</dbReference>
<comment type="caution">
    <text evidence="2">The sequence shown here is derived from an EMBL/GenBank/DDBJ whole genome shotgun (WGS) entry which is preliminary data.</text>
</comment>